<gene>
    <name evidence="2" type="ORF">GCM10025789_16910</name>
</gene>
<sequence length="107" mass="11643">MSTRSVDEIRVDLAANRAKLANATSEAVESMKPKNIAKESVAQVKQFAKTEFEAATTSFKDEHGAWRTDRLLMIGGAVVGAVVFFMAVSSVANRRTLASQARRAIEK</sequence>
<dbReference type="Proteomes" id="UP001501521">
    <property type="component" value="Unassembled WGS sequence"/>
</dbReference>
<comment type="caution">
    <text evidence="2">The sequence shown here is derived from an EMBL/GenBank/DDBJ whole genome shotgun (WGS) entry which is preliminary data.</text>
</comment>
<keyword evidence="3" id="KW-1185">Reference proteome</keyword>
<name>A0ABP9FCY9_9ACTN</name>
<keyword evidence="1" id="KW-0472">Membrane</keyword>
<reference evidence="3" key="1">
    <citation type="journal article" date="2019" name="Int. J. Syst. Evol. Microbiol.">
        <title>The Global Catalogue of Microorganisms (GCM) 10K type strain sequencing project: providing services to taxonomists for standard genome sequencing and annotation.</title>
        <authorList>
            <consortium name="The Broad Institute Genomics Platform"/>
            <consortium name="The Broad Institute Genome Sequencing Center for Infectious Disease"/>
            <person name="Wu L."/>
            <person name="Ma J."/>
        </authorList>
    </citation>
    <scope>NUCLEOTIDE SEQUENCE [LARGE SCALE GENOMIC DNA]</scope>
    <source>
        <strain evidence="3">JCM 19125</strain>
    </source>
</reference>
<evidence type="ECO:0000256" key="1">
    <source>
        <dbReference type="SAM" id="Phobius"/>
    </source>
</evidence>
<organism evidence="2 3">
    <name type="scientific">Tessaracoccus lubricantis</name>
    <dbReference type="NCBI Taxonomy" id="545543"/>
    <lineage>
        <taxon>Bacteria</taxon>
        <taxon>Bacillati</taxon>
        <taxon>Actinomycetota</taxon>
        <taxon>Actinomycetes</taxon>
        <taxon>Propionibacteriales</taxon>
        <taxon>Propionibacteriaceae</taxon>
        <taxon>Tessaracoccus</taxon>
    </lineage>
</organism>
<dbReference type="InterPro" id="IPR022062">
    <property type="entry name" value="DUF3618"/>
</dbReference>
<evidence type="ECO:0000313" key="3">
    <source>
        <dbReference type="Proteomes" id="UP001501521"/>
    </source>
</evidence>
<keyword evidence="1" id="KW-0812">Transmembrane</keyword>
<proteinExistence type="predicted"/>
<keyword evidence="1" id="KW-1133">Transmembrane helix</keyword>
<dbReference type="Pfam" id="PF12277">
    <property type="entry name" value="DUF3618"/>
    <property type="match status" value="1"/>
</dbReference>
<accession>A0ABP9FCY9</accession>
<protein>
    <recommendedName>
        <fullName evidence="4">DUF3618 domain-containing protein</fullName>
    </recommendedName>
</protein>
<dbReference type="RefSeq" id="WP_345581830.1">
    <property type="nucleotide sequence ID" value="NZ_BAABLV010000026.1"/>
</dbReference>
<dbReference type="EMBL" id="BAABLV010000026">
    <property type="protein sequence ID" value="GAA4899335.1"/>
    <property type="molecule type" value="Genomic_DNA"/>
</dbReference>
<feature type="transmembrane region" description="Helical" evidence="1">
    <location>
        <begin position="71"/>
        <end position="93"/>
    </location>
</feature>
<evidence type="ECO:0008006" key="4">
    <source>
        <dbReference type="Google" id="ProtNLM"/>
    </source>
</evidence>
<evidence type="ECO:0000313" key="2">
    <source>
        <dbReference type="EMBL" id="GAA4899335.1"/>
    </source>
</evidence>